<dbReference type="Pfam" id="PF14772">
    <property type="entry name" value="NYD-SP28"/>
    <property type="match status" value="1"/>
</dbReference>
<evidence type="ECO:0000256" key="10">
    <source>
        <dbReference type="ARBA" id="ARBA00040899"/>
    </source>
</evidence>
<keyword evidence="5" id="KW-0969">Cilium</keyword>
<keyword evidence="7" id="KW-0966">Cell projection</keyword>
<feature type="compositionally biased region" description="Basic residues" evidence="13">
    <location>
        <begin position="1"/>
        <end position="10"/>
    </location>
</feature>
<evidence type="ECO:0000256" key="13">
    <source>
        <dbReference type="SAM" id="MobiDB-lite"/>
    </source>
</evidence>
<evidence type="ECO:0000256" key="7">
    <source>
        <dbReference type="ARBA" id="ARBA00023273"/>
    </source>
</evidence>
<feature type="coiled-coil region" evidence="12">
    <location>
        <begin position="238"/>
        <end position="359"/>
    </location>
</feature>
<dbReference type="Pfam" id="PF14775">
    <property type="entry name" value="NYD-SP28_assoc"/>
    <property type="match status" value="1"/>
</dbReference>
<dbReference type="InterPro" id="IPR029440">
    <property type="entry name" value="DRC1_C"/>
</dbReference>
<dbReference type="STRING" id="645134.A0A0L0HLD4"/>
<evidence type="ECO:0000256" key="8">
    <source>
        <dbReference type="ARBA" id="ARBA00037841"/>
    </source>
</evidence>
<evidence type="ECO:0000256" key="6">
    <source>
        <dbReference type="ARBA" id="ARBA00023212"/>
    </source>
</evidence>
<dbReference type="InParanoid" id="A0A0L0HLD4"/>
<feature type="coiled-coil region" evidence="12">
    <location>
        <begin position="89"/>
        <end position="116"/>
    </location>
</feature>
<dbReference type="GO" id="GO:0003352">
    <property type="term" value="P:regulation of cilium movement"/>
    <property type="evidence" value="ECO:0007669"/>
    <property type="project" value="TreeGrafter"/>
</dbReference>
<dbReference type="OrthoDB" id="7760980at2759"/>
<feature type="domain" description="Dynein regulatory complex protein 1 C-terminal" evidence="15">
    <location>
        <begin position="391"/>
        <end position="433"/>
    </location>
</feature>
<evidence type="ECO:0000259" key="14">
    <source>
        <dbReference type="Pfam" id="PF14772"/>
    </source>
</evidence>
<feature type="region of interest" description="Disordered" evidence="13">
    <location>
        <begin position="1"/>
        <end position="46"/>
    </location>
</feature>
<sequence length="484" mass="56878">MPPKKGKKGKKGGDKSSKGEYQLKDEESRRRYLQDIKDKAKERQGLEEKNAHLNNLKIQNRWREIMKAAKARDLAQQIEVLKQIHERHLDRKNASIETLAKDVAEAEDQFATALQAHCINVDTLIELQSARLQTLQSQFENDLGILETEFNAERMKLQTGHVKEKADILGIMTRMEQEFQDTEADAKHEYSSMRDDVKNKNLEEKHALRIQLEGTVEDLWRQFQAALNQYNTSTEERKKQFEDLKQKDQKNAKEIEQQMRKLVKLQETIVHLKTKLTNNSKEYEERNRALREEKEAIQSHFQSLKRKMNSFREEERRKLTELTIVSNRVIKDLESKIERAEKIIRLAEMNRKLETEEEKVQPFYRETWKEGVQLQGIAEESATALEFPKEFAAMEQFHKRYNKVSLDRLALEKQRGQLQEENEHLRNILKQYLDGISVNETVLDHANPLVVVNGRTNAALSHPHSHLNITYVEAAHQRQRLVLY</sequence>
<dbReference type="OMA" id="WEYLDLF"/>
<keyword evidence="4 12" id="KW-0175">Coiled coil</keyword>
<dbReference type="Proteomes" id="UP000053201">
    <property type="component" value="Unassembled WGS sequence"/>
</dbReference>
<dbReference type="AlphaFoldDB" id="A0A0L0HLD4"/>
<dbReference type="RefSeq" id="XP_016609653.1">
    <property type="nucleotide sequence ID" value="XM_016751680.1"/>
</dbReference>
<keyword evidence="6" id="KW-0206">Cytoskeleton</keyword>
<evidence type="ECO:0000256" key="12">
    <source>
        <dbReference type="SAM" id="Coils"/>
    </source>
</evidence>
<feature type="compositionally biased region" description="Basic and acidic residues" evidence="13">
    <location>
        <begin position="11"/>
        <end position="46"/>
    </location>
</feature>
<evidence type="ECO:0000256" key="11">
    <source>
        <dbReference type="ARBA" id="ARBA00045865"/>
    </source>
</evidence>
<comment type="similarity">
    <text evidence="9">Belongs to the DRC2 family.</text>
</comment>
<evidence type="ECO:0000313" key="16">
    <source>
        <dbReference type="EMBL" id="KND01614.1"/>
    </source>
</evidence>
<name>A0A0L0HLD4_SPIPD</name>
<dbReference type="InterPro" id="IPR039750">
    <property type="entry name" value="DRC1/DRC2"/>
</dbReference>
<dbReference type="eggNOG" id="ENOG502QQDD">
    <property type="taxonomic scope" value="Eukaryota"/>
</dbReference>
<accession>A0A0L0HLD4</accession>
<evidence type="ECO:0000256" key="4">
    <source>
        <dbReference type="ARBA" id="ARBA00023054"/>
    </source>
</evidence>
<evidence type="ECO:0000256" key="3">
    <source>
        <dbReference type="ARBA" id="ARBA00022846"/>
    </source>
</evidence>
<keyword evidence="3" id="KW-0282">Flagellum</keyword>
<evidence type="ECO:0000256" key="9">
    <source>
        <dbReference type="ARBA" id="ARBA00038424"/>
    </source>
</evidence>
<keyword evidence="2" id="KW-0963">Cytoplasm</keyword>
<evidence type="ECO:0000313" key="17">
    <source>
        <dbReference type="Proteomes" id="UP000053201"/>
    </source>
</evidence>
<comment type="subcellular location">
    <subcellularLocation>
        <location evidence="1">Cytoplasm</location>
        <location evidence="1">Cytoskeleton</location>
        <location evidence="1">Flagellum axoneme</location>
    </subcellularLocation>
    <subcellularLocation>
        <location evidence="8">Cytoplasm</location>
        <location evidence="8">Cytoskeleton</location>
        <location evidence="8">Flagellum basal body</location>
    </subcellularLocation>
</comment>
<gene>
    <name evidence="16" type="ORF">SPPG_03412</name>
</gene>
<evidence type="ECO:0000259" key="15">
    <source>
        <dbReference type="Pfam" id="PF14775"/>
    </source>
</evidence>
<feature type="domain" description="Dynein regulatory complex protein 1/2 N-terminal" evidence="14">
    <location>
        <begin position="24"/>
        <end position="118"/>
    </location>
</feature>
<dbReference type="PANTHER" id="PTHR21625">
    <property type="entry name" value="NYD-SP28 PROTEIN"/>
    <property type="match status" value="1"/>
</dbReference>
<evidence type="ECO:0000256" key="5">
    <source>
        <dbReference type="ARBA" id="ARBA00023069"/>
    </source>
</evidence>
<dbReference type="PANTHER" id="PTHR21625:SF0">
    <property type="entry name" value="DYNEIN REGULATORY COMPLEX SUBUNIT 2"/>
    <property type="match status" value="1"/>
</dbReference>
<dbReference type="InterPro" id="IPR039505">
    <property type="entry name" value="DRC1/2_N"/>
</dbReference>
<evidence type="ECO:0000256" key="1">
    <source>
        <dbReference type="ARBA" id="ARBA00004611"/>
    </source>
</evidence>
<evidence type="ECO:0000256" key="2">
    <source>
        <dbReference type="ARBA" id="ARBA00022490"/>
    </source>
</evidence>
<dbReference type="VEuPathDB" id="FungiDB:SPPG_03412"/>
<dbReference type="GO" id="GO:0005858">
    <property type="term" value="C:axonemal dynein complex"/>
    <property type="evidence" value="ECO:0007669"/>
    <property type="project" value="InterPro"/>
</dbReference>
<proteinExistence type="inferred from homology"/>
<reference evidence="16 17" key="1">
    <citation type="submission" date="2009-08" db="EMBL/GenBank/DDBJ databases">
        <title>The Genome Sequence of Spizellomyces punctatus strain DAOM BR117.</title>
        <authorList>
            <consortium name="The Broad Institute Genome Sequencing Platform"/>
            <person name="Russ C."/>
            <person name="Cuomo C."/>
            <person name="Shea T."/>
            <person name="Young S.K."/>
            <person name="Zeng Q."/>
            <person name="Koehrsen M."/>
            <person name="Haas B."/>
            <person name="Borodovsky M."/>
            <person name="Guigo R."/>
            <person name="Alvarado L."/>
            <person name="Berlin A."/>
            <person name="Bochicchio J."/>
            <person name="Borenstein D."/>
            <person name="Chapman S."/>
            <person name="Chen Z."/>
            <person name="Engels R."/>
            <person name="Freedman E."/>
            <person name="Gellesch M."/>
            <person name="Goldberg J."/>
            <person name="Griggs A."/>
            <person name="Gujja S."/>
            <person name="Heiman D."/>
            <person name="Hepburn T."/>
            <person name="Howarth C."/>
            <person name="Jen D."/>
            <person name="Larson L."/>
            <person name="Lewis B."/>
            <person name="Mehta T."/>
            <person name="Park D."/>
            <person name="Pearson M."/>
            <person name="Roberts A."/>
            <person name="Saif S."/>
            <person name="Shenoy N."/>
            <person name="Sisk P."/>
            <person name="Stolte C."/>
            <person name="Sykes S."/>
            <person name="Thomson T."/>
            <person name="Walk T."/>
            <person name="White J."/>
            <person name="Yandava C."/>
            <person name="Burger G."/>
            <person name="Gray M.W."/>
            <person name="Holland P.W.H."/>
            <person name="King N."/>
            <person name="Lang F.B.F."/>
            <person name="Roger A.J."/>
            <person name="Ruiz-Trillo I."/>
            <person name="Lander E."/>
            <person name="Nusbaum C."/>
        </authorList>
    </citation>
    <scope>NUCLEOTIDE SEQUENCE [LARGE SCALE GENOMIC DNA]</scope>
    <source>
        <strain evidence="16 17">DAOM BR117</strain>
    </source>
</reference>
<organism evidence="16 17">
    <name type="scientific">Spizellomyces punctatus (strain DAOM BR117)</name>
    <dbReference type="NCBI Taxonomy" id="645134"/>
    <lineage>
        <taxon>Eukaryota</taxon>
        <taxon>Fungi</taxon>
        <taxon>Fungi incertae sedis</taxon>
        <taxon>Chytridiomycota</taxon>
        <taxon>Chytridiomycota incertae sedis</taxon>
        <taxon>Chytridiomycetes</taxon>
        <taxon>Spizellomycetales</taxon>
        <taxon>Spizellomycetaceae</taxon>
        <taxon>Spizellomyces</taxon>
    </lineage>
</organism>
<protein>
    <recommendedName>
        <fullName evidence="10">Dynein regulatory complex subunit 2</fullName>
    </recommendedName>
</protein>
<dbReference type="GeneID" id="27686931"/>
<dbReference type="GO" id="GO:0060285">
    <property type="term" value="P:cilium-dependent cell motility"/>
    <property type="evidence" value="ECO:0007669"/>
    <property type="project" value="TreeGrafter"/>
</dbReference>
<keyword evidence="17" id="KW-1185">Reference proteome</keyword>
<dbReference type="GO" id="GO:0070286">
    <property type="term" value="P:axonemal dynein complex assembly"/>
    <property type="evidence" value="ECO:0007669"/>
    <property type="project" value="InterPro"/>
</dbReference>
<dbReference type="EMBL" id="KQ257454">
    <property type="protein sequence ID" value="KND01614.1"/>
    <property type="molecule type" value="Genomic_DNA"/>
</dbReference>
<comment type="function">
    <text evidence="11">Component of the nexin-dynein regulatory complex (N-DRC), a key regulator of ciliary/flagellar motility which maintains the alignment and integrity of the distal axoneme and regulates microtubule sliding in motile axonemes. Plays a critical role in the assembly of N-DRC and also stabilizes the assembly of multiple inner dynein arms and radial spokes. Coassembles with DRC1 to form a central scaffold needed for assembly of the N-DRC and its attachment to the outer doublet microtubules.</text>
</comment>